<sequence>MRKSLVSLFKEKFNIPIYWEMVPESEKSIPVGCYVVANDSTVKELDGVGVGLRVCDFSIDILCKDYKEVDRIKFEMLVLSGKTNHRYCDLFQMIQVSSIEDAGAVSDLTTAAGVVPHILSMRISMYE</sequence>
<evidence type="ECO:0000313" key="1">
    <source>
        <dbReference type="EMBL" id="QPX75125.1"/>
    </source>
</evidence>
<accession>A0A7T3NA29</accession>
<keyword evidence="2" id="KW-1185">Reference proteome</keyword>
<name>A0A7T3NA29_9CAUD</name>
<dbReference type="Proteomes" id="UP000595656">
    <property type="component" value="Segment"/>
</dbReference>
<gene>
    <name evidence="1" type="ORF">BIGDOG_20</name>
</gene>
<proteinExistence type="predicted"/>
<reference evidence="1 2" key="1">
    <citation type="submission" date="2020-09" db="EMBL/GenBank/DDBJ databases">
        <authorList>
            <person name="Hogan T.J."/>
            <person name="Wilson M.E."/>
            <person name="Walker J.K."/>
            <person name="Johnson L."/>
            <person name="Sharma R."/>
            <person name="Grose J.H."/>
        </authorList>
    </citation>
    <scope>NUCLEOTIDE SEQUENCE [LARGE SCALE GENOMIC DNA]</scope>
</reference>
<evidence type="ECO:0000313" key="2">
    <source>
        <dbReference type="Proteomes" id="UP000595656"/>
    </source>
</evidence>
<organism evidence="1 2">
    <name type="scientific">Serratia phage vB_SmaS_Bigdog</name>
    <dbReference type="NCBI Taxonomy" id="2777364"/>
    <lineage>
        <taxon>Viruses</taxon>
        <taxon>Duplodnaviria</taxon>
        <taxon>Heunggongvirae</taxon>
        <taxon>Uroviricota</taxon>
        <taxon>Caudoviricetes</taxon>
        <taxon>Bonzeevirus</taxon>
        <taxon>Bonzeevirus bigdog</taxon>
    </lineage>
</organism>
<dbReference type="EMBL" id="MW021763">
    <property type="protein sequence ID" value="QPX75125.1"/>
    <property type="molecule type" value="Genomic_DNA"/>
</dbReference>
<protein>
    <submittedName>
        <fullName evidence="1">Uncharacterized protein</fullName>
    </submittedName>
</protein>